<evidence type="ECO:0000313" key="1">
    <source>
        <dbReference type="EMBL" id="KHS57293.1"/>
    </source>
</evidence>
<proteinExistence type="predicted"/>
<organism evidence="1 2">
    <name type="scientific">Terrisporobacter othiniensis</name>
    <dbReference type="NCBI Taxonomy" id="1577792"/>
    <lineage>
        <taxon>Bacteria</taxon>
        <taxon>Bacillati</taxon>
        <taxon>Bacillota</taxon>
        <taxon>Clostridia</taxon>
        <taxon>Peptostreptococcales</taxon>
        <taxon>Peptostreptococcaceae</taxon>
        <taxon>Terrisporobacter</taxon>
    </lineage>
</organism>
<name>A0A0B3VWW4_9FIRM</name>
<comment type="caution">
    <text evidence="1">The sequence shown here is derived from an EMBL/GenBank/DDBJ whole genome shotgun (WGS) entry which is preliminary data.</text>
</comment>
<accession>A0A0B3VWW4</accession>
<sequence length="72" mass="8725">MKSNKSVDYEYKTIRVNKNQEREYIDAYQRKGWAVVERKSKKFKIYWSLLNLSLAQISSFSESYFTEMINNK</sequence>
<evidence type="ECO:0000313" key="2">
    <source>
        <dbReference type="Proteomes" id="UP000031189"/>
    </source>
</evidence>
<protein>
    <submittedName>
        <fullName evidence="1">Uncharacterized protein</fullName>
    </submittedName>
</protein>
<reference evidence="1 2" key="1">
    <citation type="submission" date="2014-12" db="EMBL/GenBank/DDBJ databases">
        <title>Draft genome sequence of Terrisporobacter sp. 08-306576, isolated from the blood culture of a bacteremia patient.</title>
        <authorList>
            <person name="Lund L.C."/>
            <person name="Sydenham T.V."/>
            <person name="Hogh S.V."/>
            <person name="Skov M.N."/>
            <person name="Kemp M."/>
            <person name="Justesen U.S."/>
        </authorList>
    </citation>
    <scope>NUCLEOTIDE SEQUENCE [LARGE SCALE GENOMIC DNA]</scope>
    <source>
        <strain evidence="1 2">08-306576</strain>
    </source>
</reference>
<dbReference type="RefSeq" id="WP_039679504.1">
    <property type="nucleotide sequence ID" value="NZ_JAXECK010000014.1"/>
</dbReference>
<keyword evidence="2" id="KW-1185">Reference proteome</keyword>
<dbReference type="AlphaFoldDB" id="A0A0B3VWW4"/>
<dbReference type="EMBL" id="JWHR01000079">
    <property type="protein sequence ID" value="KHS57293.1"/>
    <property type="molecule type" value="Genomic_DNA"/>
</dbReference>
<dbReference type="Proteomes" id="UP000031189">
    <property type="component" value="Unassembled WGS sequence"/>
</dbReference>
<gene>
    <name evidence="1" type="ORF">QX51_08610</name>
</gene>